<proteinExistence type="predicted"/>
<dbReference type="EMBL" id="OU015568">
    <property type="protein sequence ID" value="CAG5080323.1"/>
    <property type="molecule type" value="Genomic_DNA"/>
</dbReference>
<evidence type="ECO:0000313" key="2">
    <source>
        <dbReference type="Proteomes" id="UP001158576"/>
    </source>
</evidence>
<protein>
    <submittedName>
        <fullName evidence="1">Oidioi.mRNA.OKI2018_I69.PAR.g9539.t1.cds</fullName>
    </submittedName>
</protein>
<sequence length="371" mass="42758">MTVIKRQNTFPPSICVVSRVKFSTLFVGENEEMGIEVEEFFESEIEEAKNTPAILLKSVEKYSPAYRANLRAGDQLTHIGGLTVNTVDLVPYMLRQHSKGGTLILGYLPATRPDYRRSSLPKNLGDLSQNGILHLLSEGRDSRSTIKLAKEILAMIEKYRKNQDHVELLTKVNPKLATHPKRRELENKYQSVIDVPYQTEDGLRLAFQVAQAYREENHEKIQLYGQELCEVLSNYPDLYDLIWDEISYLMGREAAADIQGFYPNKIEIILKKEEAAEPEKIPLTLKTLHYPLKVNEMVDLFNRSPEREIIDAVLIADESTTKADLEILWKLVNNNEILETLTCRTSKAFRVRIERFRKYLQKFPLLKKKSS</sequence>
<gene>
    <name evidence="1" type="ORF">OKIOD_LOCUS1097</name>
</gene>
<keyword evidence="2" id="KW-1185">Reference proteome</keyword>
<reference evidence="1 2" key="1">
    <citation type="submission" date="2021-04" db="EMBL/GenBank/DDBJ databases">
        <authorList>
            <person name="Bliznina A."/>
        </authorList>
    </citation>
    <scope>NUCLEOTIDE SEQUENCE [LARGE SCALE GENOMIC DNA]</scope>
</reference>
<accession>A0ABN7RTV0</accession>
<dbReference type="InterPro" id="IPR036034">
    <property type="entry name" value="PDZ_sf"/>
</dbReference>
<name>A0ABN7RTV0_OIKDI</name>
<organism evidence="1 2">
    <name type="scientific">Oikopleura dioica</name>
    <name type="common">Tunicate</name>
    <dbReference type="NCBI Taxonomy" id="34765"/>
    <lineage>
        <taxon>Eukaryota</taxon>
        <taxon>Metazoa</taxon>
        <taxon>Chordata</taxon>
        <taxon>Tunicata</taxon>
        <taxon>Appendicularia</taxon>
        <taxon>Copelata</taxon>
        <taxon>Oikopleuridae</taxon>
        <taxon>Oikopleura</taxon>
    </lineage>
</organism>
<dbReference type="Gene3D" id="2.30.42.10">
    <property type="match status" value="1"/>
</dbReference>
<evidence type="ECO:0000313" key="1">
    <source>
        <dbReference type="EMBL" id="CAG5080323.1"/>
    </source>
</evidence>
<dbReference type="Proteomes" id="UP001158576">
    <property type="component" value="Chromosome PAR"/>
</dbReference>
<dbReference type="SUPFAM" id="SSF50156">
    <property type="entry name" value="PDZ domain-like"/>
    <property type="match status" value="1"/>
</dbReference>